<keyword evidence="6" id="KW-1185">Reference proteome</keyword>
<dbReference type="PROSITE" id="PS50885">
    <property type="entry name" value="HAMP"/>
    <property type="match status" value="1"/>
</dbReference>
<evidence type="ECO:0000256" key="1">
    <source>
        <dbReference type="ARBA" id="ARBA00022801"/>
    </source>
</evidence>
<dbReference type="InterPro" id="IPR052020">
    <property type="entry name" value="Cyclic_di-GMP/3'3'-cGAMP_PDE"/>
</dbReference>
<evidence type="ECO:0000256" key="2">
    <source>
        <dbReference type="SAM" id="Phobius"/>
    </source>
</evidence>
<dbReference type="GO" id="GO:0007165">
    <property type="term" value="P:signal transduction"/>
    <property type="evidence" value="ECO:0007669"/>
    <property type="project" value="InterPro"/>
</dbReference>
<evidence type="ECO:0000259" key="3">
    <source>
        <dbReference type="PROSITE" id="PS50885"/>
    </source>
</evidence>
<proteinExistence type="predicted"/>
<sequence>MALIITVFVVTMTYLSSTIKYDQKTLKNILDLEKQNQNVLTIIRKINYIENKIIISESLDELEKIENELINKDSVNLIYKEGTYLVNYNKKVEEVSKNLLDLIEAQQNIFSKKYVVLFYKEEIKSYKKRVDSSIKKIIDETEGLYGKSSLFSKRYTRRNKQNIDLAFLYKFERVMSLSKDLDSSASILSGLIANIYSTNDLNVIRSIKLNSLSQVVSLFENSSIKVFEYKEFDKRFEENIYSINQEFYRIKDLLTLFISAKEQMLFEEKKLFDLLSERTIMNKDLVEKIKNLNQISEKIENDILSHSDFISKTTTIVIIIVGVVSLFLLFLAASTLIYRINFPLDFIINYIEKIKSKKTGLSSKLPIVINDEFGKLSKSFNSMTSTINKNIKEIQNLNKEIEDTQKEVILTMGAIGETRSKETGNHVKRVAEYSKILAIKYGLSEKEASLLKEASPMHDIGKVGIPDFVLKKPAKLNDEEWQIMKTHAQLGYEMLKHSNRKILKAAAIVAKEHHEKWDGSGYPEGLKGEDIHIYGRITAVADVFDALGSDRCYKKAWPLEKILELFKEEKGKHFDPKLVDLLFENIDEIIYIRDKYKDIFD</sequence>
<dbReference type="Gene3D" id="6.10.340.10">
    <property type="match status" value="1"/>
</dbReference>
<dbReference type="SUPFAM" id="SSF109604">
    <property type="entry name" value="HD-domain/PDEase-like"/>
    <property type="match status" value="1"/>
</dbReference>
<evidence type="ECO:0000313" key="6">
    <source>
        <dbReference type="Proteomes" id="UP000289193"/>
    </source>
</evidence>
<dbReference type="PROSITE" id="PS51832">
    <property type="entry name" value="HD_GYP"/>
    <property type="match status" value="1"/>
</dbReference>
<keyword evidence="1" id="KW-0378">Hydrolase</keyword>
<feature type="domain" description="HD-GYP" evidence="4">
    <location>
        <begin position="401"/>
        <end position="598"/>
    </location>
</feature>
<dbReference type="Pfam" id="PF13487">
    <property type="entry name" value="HD_5"/>
    <property type="match status" value="1"/>
</dbReference>
<keyword evidence="2" id="KW-0812">Transmembrane</keyword>
<feature type="transmembrane region" description="Helical" evidence="2">
    <location>
        <begin position="316"/>
        <end position="338"/>
    </location>
</feature>
<dbReference type="Gene3D" id="1.10.3210.10">
    <property type="entry name" value="Hypothetical protein af1432"/>
    <property type="match status" value="1"/>
</dbReference>
<keyword evidence="2" id="KW-0472">Membrane</keyword>
<dbReference type="PANTHER" id="PTHR45228:SF9">
    <property type="entry name" value="3'3'-CGAMP-SPECIFIC PHOSPHODIESTERASE 2"/>
    <property type="match status" value="1"/>
</dbReference>
<dbReference type="Proteomes" id="UP000289193">
    <property type="component" value="Unassembled WGS sequence"/>
</dbReference>
<evidence type="ECO:0000313" key="5">
    <source>
        <dbReference type="EMBL" id="RXK09267.1"/>
    </source>
</evidence>
<gene>
    <name evidence="5" type="ORF">CRV05_11400</name>
</gene>
<dbReference type="GO" id="GO:0016020">
    <property type="term" value="C:membrane"/>
    <property type="evidence" value="ECO:0007669"/>
    <property type="project" value="InterPro"/>
</dbReference>
<comment type="caution">
    <text evidence="5">The sequence shown here is derived from an EMBL/GenBank/DDBJ whole genome shotgun (WGS) entry which is preliminary data.</text>
</comment>
<dbReference type="InterPro" id="IPR003660">
    <property type="entry name" value="HAMP_dom"/>
</dbReference>
<reference evidence="5 6" key="1">
    <citation type="submission" date="2017-10" db="EMBL/GenBank/DDBJ databases">
        <title>Genomics of the genus Arcobacter.</title>
        <authorList>
            <person name="Perez-Cataluna A."/>
            <person name="Figueras M.J."/>
        </authorList>
    </citation>
    <scope>NUCLEOTIDE SEQUENCE [LARGE SCALE GENOMIC DNA]</scope>
    <source>
        <strain evidence="5 6">CECT 7835</strain>
    </source>
</reference>
<evidence type="ECO:0008006" key="7">
    <source>
        <dbReference type="Google" id="ProtNLM"/>
    </source>
</evidence>
<dbReference type="SMART" id="SM00471">
    <property type="entry name" value="HDc"/>
    <property type="match status" value="1"/>
</dbReference>
<keyword evidence="2" id="KW-1133">Transmembrane helix</keyword>
<dbReference type="CDD" id="cd00077">
    <property type="entry name" value="HDc"/>
    <property type="match status" value="1"/>
</dbReference>
<dbReference type="GO" id="GO:0009214">
    <property type="term" value="P:cyclic nucleotide catabolic process"/>
    <property type="evidence" value="ECO:0007669"/>
    <property type="project" value="UniProtKB-ARBA"/>
</dbReference>
<organism evidence="5 6">
    <name type="scientific">Halarcobacter bivalviorum</name>
    <dbReference type="NCBI Taxonomy" id="663364"/>
    <lineage>
        <taxon>Bacteria</taxon>
        <taxon>Pseudomonadati</taxon>
        <taxon>Campylobacterota</taxon>
        <taxon>Epsilonproteobacteria</taxon>
        <taxon>Campylobacterales</taxon>
        <taxon>Arcobacteraceae</taxon>
        <taxon>Halarcobacter</taxon>
    </lineage>
</organism>
<dbReference type="PANTHER" id="PTHR45228">
    <property type="entry name" value="CYCLIC DI-GMP PHOSPHODIESTERASE TM_0186-RELATED"/>
    <property type="match status" value="1"/>
</dbReference>
<accession>A0AAX2A4Z9</accession>
<dbReference type="InterPro" id="IPR003607">
    <property type="entry name" value="HD/PDEase_dom"/>
</dbReference>
<feature type="domain" description="HAMP" evidence="3">
    <location>
        <begin position="338"/>
        <end position="392"/>
    </location>
</feature>
<dbReference type="AlphaFoldDB" id="A0AAX2A4Z9"/>
<dbReference type="EMBL" id="PDKM01000007">
    <property type="protein sequence ID" value="RXK09267.1"/>
    <property type="molecule type" value="Genomic_DNA"/>
</dbReference>
<protein>
    <recommendedName>
        <fullName evidence="7">Response regulator c-di-GMP phosphodiesterase, RpfG family</fullName>
    </recommendedName>
</protein>
<dbReference type="FunFam" id="1.10.3210.10:FF:000018">
    <property type="entry name" value="Two-component system response regulator"/>
    <property type="match status" value="1"/>
</dbReference>
<dbReference type="CDD" id="cd06225">
    <property type="entry name" value="HAMP"/>
    <property type="match status" value="1"/>
</dbReference>
<dbReference type="GO" id="GO:0004112">
    <property type="term" value="F:cyclic-nucleotide phosphodiesterase activity"/>
    <property type="evidence" value="ECO:0007669"/>
    <property type="project" value="UniProtKB-ARBA"/>
</dbReference>
<name>A0AAX2A4Z9_9BACT</name>
<dbReference type="InterPro" id="IPR037522">
    <property type="entry name" value="HD_GYP_dom"/>
</dbReference>
<evidence type="ECO:0000259" key="4">
    <source>
        <dbReference type="PROSITE" id="PS51832"/>
    </source>
</evidence>